<dbReference type="InterPro" id="IPR011989">
    <property type="entry name" value="ARM-like"/>
</dbReference>
<dbReference type="InterPro" id="IPR016024">
    <property type="entry name" value="ARM-type_fold"/>
</dbReference>
<dbReference type="Gene3D" id="1.25.10.10">
    <property type="entry name" value="Leucine-rich Repeat Variant"/>
    <property type="match status" value="1"/>
</dbReference>
<evidence type="ECO:0000256" key="5">
    <source>
        <dbReference type="ARBA" id="ARBA00022490"/>
    </source>
</evidence>
<proteinExistence type="inferred from homology"/>
<dbReference type="GO" id="GO:0006606">
    <property type="term" value="P:protein import into nucleus"/>
    <property type="evidence" value="ECO:0007669"/>
    <property type="project" value="TreeGrafter"/>
</dbReference>
<keyword evidence="6" id="KW-0653">Protein transport</keyword>
<reference evidence="10 11" key="1">
    <citation type="journal article" date="2019" name="Sci. Rep.">
        <title>A high-quality genome of Eragrostis curvula grass provides insights into Poaceae evolution and supports new strategies to enhance forage quality.</title>
        <authorList>
            <person name="Carballo J."/>
            <person name="Santos B.A.C.M."/>
            <person name="Zappacosta D."/>
            <person name="Garbus I."/>
            <person name="Selva J.P."/>
            <person name="Gallo C.A."/>
            <person name="Diaz A."/>
            <person name="Albertini E."/>
            <person name="Caccamo M."/>
            <person name="Echenique V."/>
        </authorList>
    </citation>
    <scope>NUCLEOTIDE SEQUENCE [LARGE SCALE GENOMIC DNA]</scope>
    <source>
        <strain evidence="11">cv. Victoria</strain>
        <tissue evidence="10">Leaf</tissue>
    </source>
</reference>
<dbReference type="InterPro" id="IPR001494">
    <property type="entry name" value="Importin-beta_N"/>
</dbReference>
<dbReference type="GO" id="GO:0005635">
    <property type="term" value="C:nuclear envelope"/>
    <property type="evidence" value="ECO:0007669"/>
    <property type="project" value="TreeGrafter"/>
</dbReference>
<dbReference type="Pfam" id="PF08506">
    <property type="entry name" value="Cse1"/>
    <property type="match status" value="1"/>
</dbReference>
<comment type="caution">
    <text evidence="10">The sequence shown here is derived from an EMBL/GenBank/DDBJ whole genome shotgun (WGS) entry which is preliminary data.</text>
</comment>
<evidence type="ECO:0000313" key="11">
    <source>
        <dbReference type="Proteomes" id="UP000324897"/>
    </source>
</evidence>
<feature type="compositionally biased region" description="Acidic residues" evidence="8">
    <location>
        <begin position="966"/>
        <end position="998"/>
    </location>
</feature>
<protein>
    <recommendedName>
        <fullName evidence="9">Importin N-terminal domain-containing protein</fullName>
    </recommendedName>
</protein>
<evidence type="ECO:0000256" key="6">
    <source>
        <dbReference type="ARBA" id="ARBA00022927"/>
    </source>
</evidence>
<dbReference type="GO" id="GO:0031267">
    <property type="term" value="F:small GTPase binding"/>
    <property type="evidence" value="ECO:0007669"/>
    <property type="project" value="InterPro"/>
</dbReference>
<accession>A0A5J9TQK4</accession>
<dbReference type="EMBL" id="RWGY01000031">
    <property type="protein sequence ID" value="TVU13679.1"/>
    <property type="molecule type" value="Genomic_DNA"/>
</dbReference>
<name>A0A5J9TQK4_9POAL</name>
<dbReference type="OrthoDB" id="760868at2759"/>
<evidence type="ECO:0000256" key="1">
    <source>
        <dbReference type="ARBA" id="ARBA00004123"/>
    </source>
</evidence>
<dbReference type="PROSITE" id="PS50166">
    <property type="entry name" value="IMPORTIN_B_NT"/>
    <property type="match status" value="1"/>
</dbReference>
<dbReference type="InterPro" id="IPR013713">
    <property type="entry name" value="XPO2_central"/>
</dbReference>
<dbReference type="InterPro" id="IPR058669">
    <property type="entry name" value="TPR_IPO7/11-like"/>
</dbReference>
<dbReference type="AlphaFoldDB" id="A0A5J9TQK4"/>
<dbReference type="PANTHER" id="PTHR10997:SF61">
    <property type="entry name" value="OS04G0337201 PROTEIN"/>
    <property type="match status" value="1"/>
</dbReference>
<comment type="subcellular location">
    <subcellularLocation>
        <location evidence="2">Cytoplasm</location>
    </subcellularLocation>
    <subcellularLocation>
        <location evidence="1">Nucleus</location>
    </subcellularLocation>
</comment>
<evidence type="ECO:0000256" key="3">
    <source>
        <dbReference type="ARBA" id="ARBA00007991"/>
    </source>
</evidence>
<keyword evidence="7" id="KW-0539">Nucleus</keyword>
<gene>
    <name evidence="10" type="ORF">EJB05_37099</name>
</gene>
<evidence type="ECO:0000256" key="4">
    <source>
        <dbReference type="ARBA" id="ARBA00022448"/>
    </source>
</evidence>
<organism evidence="10 11">
    <name type="scientific">Eragrostis curvula</name>
    <name type="common">weeping love grass</name>
    <dbReference type="NCBI Taxonomy" id="38414"/>
    <lineage>
        <taxon>Eukaryota</taxon>
        <taxon>Viridiplantae</taxon>
        <taxon>Streptophyta</taxon>
        <taxon>Embryophyta</taxon>
        <taxon>Tracheophyta</taxon>
        <taxon>Spermatophyta</taxon>
        <taxon>Magnoliopsida</taxon>
        <taxon>Liliopsida</taxon>
        <taxon>Poales</taxon>
        <taxon>Poaceae</taxon>
        <taxon>PACMAD clade</taxon>
        <taxon>Chloridoideae</taxon>
        <taxon>Eragrostideae</taxon>
        <taxon>Eragrostidinae</taxon>
        <taxon>Eragrostis</taxon>
    </lineage>
</organism>
<keyword evidence="11" id="KW-1185">Reference proteome</keyword>
<evidence type="ECO:0000259" key="9">
    <source>
        <dbReference type="PROSITE" id="PS50166"/>
    </source>
</evidence>
<keyword evidence="4" id="KW-0813">Transport</keyword>
<feature type="domain" description="Importin N-terminal" evidence="9">
    <location>
        <begin position="123"/>
        <end position="197"/>
    </location>
</feature>
<evidence type="ECO:0000256" key="2">
    <source>
        <dbReference type="ARBA" id="ARBA00004496"/>
    </source>
</evidence>
<evidence type="ECO:0000256" key="7">
    <source>
        <dbReference type="ARBA" id="ARBA00023242"/>
    </source>
</evidence>
<dbReference type="Proteomes" id="UP000324897">
    <property type="component" value="Unassembled WGS sequence"/>
</dbReference>
<dbReference type="Pfam" id="PF03810">
    <property type="entry name" value="IBN_N"/>
    <property type="match status" value="1"/>
</dbReference>
<feature type="region of interest" description="Disordered" evidence="8">
    <location>
        <begin position="961"/>
        <end position="1003"/>
    </location>
</feature>
<dbReference type="SMART" id="SM00913">
    <property type="entry name" value="IBN_N"/>
    <property type="match status" value="1"/>
</dbReference>
<evidence type="ECO:0000256" key="8">
    <source>
        <dbReference type="SAM" id="MobiDB-lite"/>
    </source>
</evidence>
<dbReference type="PANTHER" id="PTHR10997">
    <property type="entry name" value="IMPORTIN-7, 8, 11"/>
    <property type="match status" value="1"/>
</dbReference>
<dbReference type="Pfam" id="PF25758">
    <property type="entry name" value="TPR_IPO11"/>
    <property type="match status" value="1"/>
</dbReference>
<keyword evidence="5" id="KW-0963">Cytoplasm</keyword>
<dbReference type="GO" id="GO:0005829">
    <property type="term" value="C:cytosol"/>
    <property type="evidence" value="ECO:0007669"/>
    <property type="project" value="TreeGrafter"/>
</dbReference>
<feature type="non-terminal residue" evidence="10">
    <location>
        <position position="1"/>
    </location>
</feature>
<sequence>LTKQANPSAKPPPTPQLDLALFCLLAAPARTPARTRLSSRRSLRGRAWQASPEAQAGLSLAPLPLHLHPLPAAAAASAARRRRNPSSCSRPVHQHAAYAMDLPSLAVVLRAALSHAPEERKAAEASLNQLQYTPQHLVRLLQIIVDGNCDMAVRQVASIHFKNFVSKNWSPVDEEGHKIPESDKSMIRENILGFVTQLPPLLRAQLGESIKTLILADYPEQWPNLLHWVTHNLESQDHIFGALYVLRILARKYEFKSEEERIPLFQIVEECFPRLLVIFSKLVQIANPPIEVADLIKLICKIFWSSIYLEIPKQLFDPNVFNAWMILFLNLLERPVPVEGQPLDPDSRKSWGWWKVKKWIAHILNRLYTRFADMKIQKQESKAFAQIFQKNYAGKILGCHLQLLNAIRTGGYLPDRVINLILQYLTNSIPKNSMYQLMQPQMDIILFEIIFPLLCFNDNDQMLWDEDPHEYVRKGYDIIEDLYSPRTAAMDFVNELVRKRGKGNLQKFIQFIVGMFMRYDEASIELKPYRQKDGALLAIGTLCDRLKQTDPYKGELERMLVQHVFPEFSSHVGHLRAKAAWVAGQYAHIDFSDQNNFRKAMHCVISDLDEIRPILPQLLDEFFKLMSEVENEDLVFTLETIVDKFGEEMAPYALGLCQSLAAAFWRCMASSEADEEAEDTGALAAVGCLRAISTILESISSLPHLYIQIEPTLLPILRKMLTSDGQDVYEEVLEIVSYMTFYSPTISLDMWSLWPLIMEALNDWAIDFFENILVPLDNYVSRGTDHFLTCKDPDYQHSLWKALSTILTDQNMEDSDVVPAPKLIEVFFQNCKGQVDHWVEPYLRLTIDRLRRTEKPYLKCLLLQVIANALYYNPSLALEKLHALGVATEIFNLWFVMLQQVRKSGQRANFRREYAKKVCCLGLTSLISLPASHIPGDALERIFKSTLELLVAYKDQVAESKRQNEADADELDGFGADEEDDEEVESDKEMGLDDEEADGVNNFDPKKFAEVRGFHHEDSDDDDDDDFSDDEELQTPLDEVDPFIFFVETIQAMQASDPARFQNLMQTLDFHYQALANGVAQHAEERKIEIAKEKLEKANAQ</sequence>
<dbReference type="SUPFAM" id="SSF48371">
    <property type="entry name" value="ARM repeat"/>
    <property type="match status" value="1"/>
</dbReference>
<comment type="similarity">
    <text evidence="3">Belongs to the importin beta family.</text>
</comment>
<evidence type="ECO:0000313" key="10">
    <source>
        <dbReference type="EMBL" id="TVU13679.1"/>
    </source>
</evidence>